<dbReference type="SUPFAM" id="SSF57701">
    <property type="entry name" value="Zn2/Cys6 DNA-binding domain"/>
    <property type="match status" value="1"/>
</dbReference>
<evidence type="ECO:0000256" key="5">
    <source>
        <dbReference type="ARBA" id="ARBA00023242"/>
    </source>
</evidence>
<evidence type="ECO:0000256" key="3">
    <source>
        <dbReference type="ARBA" id="ARBA00023015"/>
    </source>
</evidence>
<sequence>MAESSALSSSSNQRESRGIVPGTCLNCRRQKQRCDRLIPQCSRCSTKAVRCVYPSKSDTAIRGLVLISSTSHMLTPCSGLCKFHLSPLGERELLWAACSKNSPQREDILTQPSLSRLVRDIFHQGGITATNVATKYFDLAYHWLPTLNRDAIYDEAESFHLKEWADHDAFALLLLCMHLFADSPCEDQTQLTPNALYRTSRQLFAILHSNAGISAYKLLQCGIILTTYACGHGLSKEAYETLTICIGVIRGLSIDGYKETNTHKREDTDSHDQLELDCCWSGIVLLDRTIALSSVDHGLPYLVEAHHLPSSSAIFRVSKSDLYGRDAVRNLLARAEYAIRLEIYQHISDYICTTHGGNFPLCGTVAMSLSALIMLYRRQNYYKTSANNPKSILAFQCAHNMIMETCRAEADWVQRHGWLNNSRPCFLGLCCLYGAAVRLNELSLHGLSAEDMWTLRSSLLGFSARWKLGGTAFFESFYRVGQQSENSDREFSSASQIEFVNMHHFQSALISPYARPDRGTSCIVSQRRPC</sequence>
<protein>
    <recommendedName>
        <fullName evidence="6">Zn(2)-C6 fungal-type domain-containing protein</fullName>
    </recommendedName>
</protein>
<dbReference type="GO" id="GO:0005634">
    <property type="term" value="C:nucleus"/>
    <property type="evidence" value="ECO:0007669"/>
    <property type="project" value="UniProtKB-SubCell"/>
</dbReference>
<dbReference type="InterPro" id="IPR001138">
    <property type="entry name" value="Zn2Cys6_DnaBD"/>
</dbReference>
<evidence type="ECO:0000313" key="8">
    <source>
        <dbReference type="Proteomes" id="UP000241546"/>
    </source>
</evidence>
<comment type="subcellular location">
    <subcellularLocation>
        <location evidence="1">Nucleus</location>
    </subcellularLocation>
</comment>
<evidence type="ECO:0000256" key="2">
    <source>
        <dbReference type="ARBA" id="ARBA00022723"/>
    </source>
</evidence>
<dbReference type="GeneID" id="36604826"/>
<dbReference type="EMBL" id="KZ680209">
    <property type="protein sequence ID" value="PTB68543.1"/>
    <property type="molecule type" value="Genomic_DNA"/>
</dbReference>
<keyword evidence="5" id="KW-0539">Nucleus</keyword>
<dbReference type="PROSITE" id="PS50048">
    <property type="entry name" value="ZN2_CY6_FUNGAL_2"/>
    <property type="match status" value="1"/>
</dbReference>
<dbReference type="PANTHER" id="PTHR47338:SF20">
    <property type="entry name" value="ZN(II)2CYS6 TRANSCRIPTION FACTOR (EUROFUNG)"/>
    <property type="match status" value="1"/>
</dbReference>
<dbReference type="CDD" id="cd12148">
    <property type="entry name" value="fungal_TF_MHR"/>
    <property type="match status" value="1"/>
</dbReference>
<reference evidence="8" key="1">
    <citation type="submission" date="2016-07" db="EMBL/GenBank/DDBJ databases">
        <title>Multiple horizontal gene transfer events from other fungi enriched the ability of initially mycotrophic Trichoderma (Ascomycota) to feed on dead plant biomass.</title>
        <authorList>
            <consortium name="DOE Joint Genome Institute"/>
            <person name="Atanasova L."/>
            <person name="Chenthamara K."/>
            <person name="Zhang J."/>
            <person name="Grujic M."/>
            <person name="Henrissat B."/>
            <person name="Kuo A."/>
            <person name="Aerts A."/>
            <person name="Salamov A."/>
            <person name="Lipzen A."/>
            <person name="Labutti K."/>
            <person name="Barry K."/>
            <person name="Miao Y."/>
            <person name="Rahimi M.J."/>
            <person name="Shen Q."/>
            <person name="Grigoriev I.V."/>
            <person name="Kubicek C.P."/>
            <person name="Druzhinina I.S."/>
        </authorList>
    </citation>
    <scope>NUCLEOTIDE SEQUENCE [LARGE SCALE GENOMIC DNA]</scope>
    <source>
        <strain evidence="8">TUCIM 6016</strain>
    </source>
</reference>
<dbReference type="Proteomes" id="UP000241546">
    <property type="component" value="Unassembled WGS sequence"/>
</dbReference>
<dbReference type="RefSeq" id="XP_024751863.1">
    <property type="nucleotide sequence ID" value="XM_024896708.1"/>
</dbReference>
<gene>
    <name evidence="7" type="ORF">BBK36DRAFT_1191131</name>
</gene>
<evidence type="ECO:0000259" key="6">
    <source>
        <dbReference type="PROSITE" id="PS50048"/>
    </source>
</evidence>
<dbReference type="InterPro" id="IPR050815">
    <property type="entry name" value="TF_fung"/>
</dbReference>
<keyword evidence="4" id="KW-0804">Transcription</keyword>
<dbReference type="OrthoDB" id="39175at2759"/>
<evidence type="ECO:0000313" key="7">
    <source>
        <dbReference type="EMBL" id="PTB68543.1"/>
    </source>
</evidence>
<keyword evidence="3" id="KW-0805">Transcription regulation</keyword>
<dbReference type="Pfam" id="PF00172">
    <property type="entry name" value="Zn_clus"/>
    <property type="match status" value="1"/>
</dbReference>
<evidence type="ECO:0000256" key="1">
    <source>
        <dbReference type="ARBA" id="ARBA00004123"/>
    </source>
</evidence>
<dbReference type="InterPro" id="IPR036864">
    <property type="entry name" value="Zn2-C6_fun-type_DNA-bd_sf"/>
</dbReference>
<proteinExistence type="predicted"/>
<accession>A0A2T4BGU9</accession>
<dbReference type="PROSITE" id="PS00463">
    <property type="entry name" value="ZN2_CY6_FUNGAL_1"/>
    <property type="match status" value="1"/>
</dbReference>
<dbReference type="Gene3D" id="4.10.240.10">
    <property type="entry name" value="Zn(2)-C6 fungal-type DNA-binding domain"/>
    <property type="match status" value="1"/>
</dbReference>
<feature type="domain" description="Zn(2)-C6 fungal-type" evidence="6">
    <location>
        <begin position="23"/>
        <end position="53"/>
    </location>
</feature>
<organism evidence="7 8">
    <name type="scientific">Trichoderma citrinoviride</name>
    <dbReference type="NCBI Taxonomy" id="58853"/>
    <lineage>
        <taxon>Eukaryota</taxon>
        <taxon>Fungi</taxon>
        <taxon>Dikarya</taxon>
        <taxon>Ascomycota</taxon>
        <taxon>Pezizomycotina</taxon>
        <taxon>Sordariomycetes</taxon>
        <taxon>Hypocreomycetidae</taxon>
        <taxon>Hypocreales</taxon>
        <taxon>Hypocreaceae</taxon>
        <taxon>Trichoderma</taxon>
    </lineage>
</organism>
<name>A0A2T4BGU9_9HYPO</name>
<dbReference type="SMART" id="SM00066">
    <property type="entry name" value="GAL4"/>
    <property type="match status" value="1"/>
</dbReference>
<keyword evidence="8" id="KW-1185">Reference proteome</keyword>
<dbReference type="CDD" id="cd00067">
    <property type="entry name" value="GAL4"/>
    <property type="match status" value="1"/>
</dbReference>
<dbReference type="AlphaFoldDB" id="A0A2T4BGU9"/>
<dbReference type="PANTHER" id="PTHR47338">
    <property type="entry name" value="ZN(II)2CYS6 TRANSCRIPTION FACTOR (EUROFUNG)-RELATED"/>
    <property type="match status" value="1"/>
</dbReference>
<evidence type="ECO:0000256" key="4">
    <source>
        <dbReference type="ARBA" id="ARBA00023163"/>
    </source>
</evidence>
<dbReference type="GO" id="GO:0008270">
    <property type="term" value="F:zinc ion binding"/>
    <property type="evidence" value="ECO:0007669"/>
    <property type="project" value="InterPro"/>
</dbReference>
<keyword evidence="2" id="KW-0479">Metal-binding</keyword>
<dbReference type="GO" id="GO:0000981">
    <property type="term" value="F:DNA-binding transcription factor activity, RNA polymerase II-specific"/>
    <property type="evidence" value="ECO:0007669"/>
    <property type="project" value="InterPro"/>
</dbReference>